<feature type="transmembrane region" description="Helical" evidence="1">
    <location>
        <begin position="115"/>
        <end position="135"/>
    </location>
</feature>
<reference evidence="2" key="1">
    <citation type="submission" date="2021-01" db="EMBL/GenBank/DDBJ databases">
        <title>Whole genome shotgun sequence of Virgisporangium aurantiacum NBRC 16421.</title>
        <authorList>
            <person name="Komaki H."/>
            <person name="Tamura T."/>
        </authorList>
    </citation>
    <scope>NUCLEOTIDE SEQUENCE</scope>
    <source>
        <strain evidence="2">NBRC 16421</strain>
    </source>
</reference>
<dbReference type="EMBL" id="BOPG01000056">
    <property type="protein sequence ID" value="GIJ60510.1"/>
    <property type="molecule type" value="Genomic_DNA"/>
</dbReference>
<keyword evidence="1" id="KW-1133">Transmembrane helix</keyword>
<proteinExistence type="predicted"/>
<accession>A0A8J3ZEV8</accession>
<organism evidence="2 3">
    <name type="scientific">Virgisporangium aurantiacum</name>
    <dbReference type="NCBI Taxonomy" id="175570"/>
    <lineage>
        <taxon>Bacteria</taxon>
        <taxon>Bacillati</taxon>
        <taxon>Actinomycetota</taxon>
        <taxon>Actinomycetes</taxon>
        <taxon>Micromonosporales</taxon>
        <taxon>Micromonosporaceae</taxon>
        <taxon>Virgisporangium</taxon>
    </lineage>
</organism>
<comment type="caution">
    <text evidence="2">The sequence shown here is derived from an EMBL/GenBank/DDBJ whole genome shotgun (WGS) entry which is preliminary data.</text>
</comment>
<evidence type="ECO:0000256" key="1">
    <source>
        <dbReference type="SAM" id="Phobius"/>
    </source>
</evidence>
<dbReference type="Proteomes" id="UP000612585">
    <property type="component" value="Unassembled WGS sequence"/>
</dbReference>
<feature type="transmembrane region" description="Helical" evidence="1">
    <location>
        <begin position="181"/>
        <end position="201"/>
    </location>
</feature>
<dbReference type="RefSeq" id="WP_204004899.1">
    <property type="nucleotide sequence ID" value="NZ_BOPG01000056.1"/>
</dbReference>
<feature type="transmembrane region" description="Helical" evidence="1">
    <location>
        <begin position="297"/>
        <end position="315"/>
    </location>
</feature>
<evidence type="ECO:0000313" key="3">
    <source>
        <dbReference type="Proteomes" id="UP000612585"/>
    </source>
</evidence>
<gene>
    <name evidence="2" type="ORF">Vau01_080260</name>
</gene>
<feature type="transmembrane region" description="Helical" evidence="1">
    <location>
        <begin position="73"/>
        <end position="95"/>
    </location>
</feature>
<feature type="transmembrane region" description="Helical" evidence="1">
    <location>
        <begin position="213"/>
        <end position="230"/>
    </location>
</feature>
<evidence type="ECO:0000313" key="2">
    <source>
        <dbReference type="EMBL" id="GIJ60510.1"/>
    </source>
</evidence>
<feature type="transmembrane region" description="Helical" evidence="1">
    <location>
        <begin position="242"/>
        <end position="264"/>
    </location>
</feature>
<feature type="transmembrane region" description="Helical" evidence="1">
    <location>
        <begin position="142"/>
        <end position="161"/>
    </location>
</feature>
<keyword evidence="1" id="KW-0812">Transmembrane</keyword>
<feature type="transmembrane region" description="Helical" evidence="1">
    <location>
        <begin position="271"/>
        <end position="291"/>
    </location>
</feature>
<dbReference type="AlphaFoldDB" id="A0A8J3ZEV8"/>
<protein>
    <submittedName>
        <fullName evidence="2">Uncharacterized protein</fullName>
    </submittedName>
</protein>
<keyword evidence="1" id="KW-0472">Membrane</keyword>
<sequence>MKDRRTAEERLAARYWDLLDYYPRRYREDRGAELVGTLLDCAEPGQTRPSRREARALVFEGLRMRAGTGDHRPVGVTVAEGLRLGLLVLLVTMTIEGVTTLGTARGYDDVRPVTAGWSVLVGLAVLAGVVPVALLARGRTRLALPFVAVAGAVQTIGYPWLHHVGWPAMAHRPLPEEWPLLVPLYLYPGPATAAVLGALALAFSRLRPLRGRTVAGAVLLPALVWLPDWLEAVGLLPSTFEFYALPTLLLILLGYLGVMGYAAVDARPAIALAFLVSAVAAATVVAWLKFGPGVSEAVYVLVITVPVASAGWLGARRRARIPAPDVTVR</sequence>
<name>A0A8J3ZEV8_9ACTN</name>
<keyword evidence="3" id="KW-1185">Reference proteome</keyword>